<name>A0A450SM65_9GAMM</name>
<dbReference type="Pfam" id="PF00584">
    <property type="entry name" value="SecE"/>
    <property type="match status" value="1"/>
</dbReference>
<feature type="transmembrane region" description="Helical" evidence="9">
    <location>
        <begin position="136"/>
        <end position="155"/>
    </location>
</feature>
<dbReference type="GO" id="GO:0005886">
    <property type="term" value="C:plasma membrane"/>
    <property type="evidence" value="ECO:0007669"/>
    <property type="project" value="UniProtKB-UniRule"/>
</dbReference>
<dbReference type="PRINTS" id="PR01650">
    <property type="entry name" value="SECETRNLCASE"/>
</dbReference>
<comment type="similarity">
    <text evidence="9">Belongs to the SecE/SEC61-gamma family.</text>
</comment>
<feature type="transmembrane region" description="Helical" evidence="9">
    <location>
        <begin position="37"/>
        <end position="58"/>
    </location>
</feature>
<dbReference type="EMBL" id="CAADEY010000044">
    <property type="protein sequence ID" value="VFJ54769.1"/>
    <property type="molecule type" value="Genomic_DNA"/>
</dbReference>
<comment type="caution">
    <text evidence="9">Lacks conserved residue(s) required for the propagation of feature annotation.</text>
</comment>
<evidence type="ECO:0000313" key="11">
    <source>
        <dbReference type="EMBL" id="VFJ54769.1"/>
    </source>
</evidence>
<feature type="transmembrane region" description="Helical" evidence="9">
    <location>
        <begin position="191"/>
        <end position="214"/>
    </location>
</feature>
<keyword evidence="2 9" id="KW-0813">Transport</keyword>
<dbReference type="GO" id="GO:0008320">
    <property type="term" value="F:protein transmembrane transporter activity"/>
    <property type="evidence" value="ECO:0007669"/>
    <property type="project" value="UniProtKB-UniRule"/>
</dbReference>
<evidence type="ECO:0000256" key="1">
    <source>
        <dbReference type="ARBA" id="ARBA00004370"/>
    </source>
</evidence>
<comment type="subunit">
    <text evidence="9">Component of the Sec protein translocase complex. Heterotrimer consisting of SecY, SecE and SecG subunits. The heterotrimers can form oligomers, although 1 heterotrimer is thought to be able to translocate proteins. Interacts with the ribosome. Interacts with SecDF, and other proteins may be involved. Interacts with SecA.</text>
</comment>
<evidence type="ECO:0000256" key="9">
    <source>
        <dbReference type="HAMAP-Rule" id="MF_00422"/>
    </source>
</evidence>
<accession>A0A450SM65</accession>
<reference evidence="11" key="1">
    <citation type="submission" date="2019-02" db="EMBL/GenBank/DDBJ databases">
        <authorList>
            <person name="Gruber-Vodicka R. H."/>
            <person name="Seah K. B. B."/>
        </authorList>
    </citation>
    <scope>NUCLEOTIDE SEQUENCE</scope>
    <source>
        <strain evidence="11">BECK_DK161</strain>
    </source>
</reference>
<evidence type="ECO:0000256" key="10">
    <source>
        <dbReference type="SAM" id="MobiDB-lite"/>
    </source>
</evidence>
<sequence length="222" mass="24520">MVTRSKDNKTDKKIEKTGSVNKDKVGKKEGNSGIPDGIKWFSAVLILAVAIGGFYYSVDGNWPWLLRVVGLIGAFGLVGAILLQTTQGQLAWNTIKEARMEGRKVVIPDGIGWFSSVLILAVAIGGFYYFVDDWPWLLRVVGLIGAFGFAGGILLQTTQGRLAWNTIKEARMEVRKVVWPTRKETVQTTMIVVVVVFLMAMVLWLLDGLLGWIMRYLLGQGG</sequence>
<dbReference type="HAMAP" id="MF_00422">
    <property type="entry name" value="SecE"/>
    <property type="match status" value="1"/>
</dbReference>
<dbReference type="InterPro" id="IPR001901">
    <property type="entry name" value="Translocase_SecE/Sec61-g"/>
</dbReference>
<protein>
    <recommendedName>
        <fullName evidence="9">Protein translocase subunit SecE</fullName>
    </recommendedName>
</protein>
<dbReference type="GO" id="GO:0065002">
    <property type="term" value="P:intracellular protein transmembrane transport"/>
    <property type="evidence" value="ECO:0007669"/>
    <property type="project" value="UniProtKB-UniRule"/>
</dbReference>
<keyword evidence="5 9" id="KW-0653">Protein transport</keyword>
<evidence type="ECO:0000256" key="6">
    <source>
        <dbReference type="ARBA" id="ARBA00022989"/>
    </source>
</evidence>
<evidence type="ECO:0000256" key="5">
    <source>
        <dbReference type="ARBA" id="ARBA00022927"/>
    </source>
</evidence>
<proteinExistence type="inferred from homology"/>
<keyword evidence="8 9" id="KW-0472">Membrane</keyword>
<dbReference type="AlphaFoldDB" id="A0A450SM65"/>
<organism evidence="11">
    <name type="scientific">Candidatus Kentrum sp. DK</name>
    <dbReference type="NCBI Taxonomy" id="2126562"/>
    <lineage>
        <taxon>Bacteria</taxon>
        <taxon>Pseudomonadati</taxon>
        <taxon>Pseudomonadota</taxon>
        <taxon>Gammaproteobacteria</taxon>
        <taxon>Candidatus Kentrum</taxon>
    </lineage>
</organism>
<dbReference type="NCBIfam" id="TIGR00964">
    <property type="entry name" value="secE_bact"/>
    <property type="match status" value="1"/>
</dbReference>
<evidence type="ECO:0000256" key="3">
    <source>
        <dbReference type="ARBA" id="ARBA00022475"/>
    </source>
</evidence>
<keyword evidence="3 9" id="KW-1003">Cell membrane</keyword>
<keyword evidence="4 9" id="KW-0812">Transmembrane</keyword>
<dbReference type="GO" id="GO:0009306">
    <property type="term" value="P:protein secretion"/>
    <property type="evidence" value="ECO:0007669"/>
    <property type="project" value="UniProtKB-UniRule"/>
</dbReference>
<feature type="region of interest" description="Disordered" evidence="10">
    <location>
        <begin position="1"/>
        <end position="28"/>
    </location>
</feature>
<gene>
    <name evidence="9" type="primary">secE</name>
    <name evidence="11" type="ORF">BECKDK2373C_GA0170839_104432</name>
</gene>
<keyword evidence="7 9" id="KW-0811">Translocation</keyword>
<dbReference type="GO" id="GO:0006605">
    <property type="term" value="P:protein targeting"/>
    <property type="evidence" value="ECO:0007669"/>
    <property type="project" value="UniProtKB-UniRule"/>
</dbReference>
<keyword evidence="6 9" id="KW-1133">Transmembrane helix</keyword>
<dbReference type="InterPro" id="IPR038379">
    <property type="entry name" value="SecE_sf"/>
</dbReference>
<comment type="function">
    <text evidence="9">Essential subunit of the Sec protein translocation channel SecYEG. Clamps together the 2 halves of SecY. May contact the channel plug during translocation.</text>
</comment>
<evidence type="ECO:0000256" key="4">
    <source>
        <dbReference type="ARBA" id="ARBA00022692"/>
    </source>
</evidence>
<evidence type="ECO:0000256" key="8">
    <source>
        <dbReference type="ARBA" id="ARBA00023136"/>
    </source>
</evidence>
<evidence type="ECO:0000256" key="7">
    <source>
        <dbReference type="ARBA" id="ARBA00023010"/>
    </source>
</evidence>
<feature type="transmembrane region" description="Helical" evidence="9">
    <location>
        <begin position="64"/>
        <end position="84"/>
    </location>
</feature>
<evidence type="ECO:0000256" key="2">
    <source>
        <dbReference type="ARBA" id="ARBA00022448"/>
    </source>
</evidence>
<dbReference type="PANTHER" id="PTHR33910:SF1">
    <property type="entry name" value="PROTEIN TRANSLOCASE SUBUNIT SECE"/>
    <property type="match status" value="1"/>
</dbReference>
<dbReference type="InterPro" id="IPR005807">
    <property type="entry name" value="SecE_bac"/>
</dbReference>
<comment type="subcellular location">
    <subcellularLocation>
        <location evidence="1">Membrane</location>
    </subcellularLocation>
</comment>
<dbReference type="Gene3D" id="1.20.5.1030">
    <property type="entry name" value="Preprotein translocase secy subunit"/>
    <property type="match status" value="1"/>
</dbReference>
<feature type="transmembrane region" description="Helical" evidence="9">
    <location>
        <begin position="105"/>
        <end position="130"/>
    </location>
</feature>
<dbReference type="PANTHER" id="PTHR33910">
    <property type="entry name" value="PROTEIN TRANSLOCASE SUBUNIT SECE"/>
    <property type="match status" value="1"/>
</dbReference>
<dbReference type="GO" id="GO:0043952">
    <property type="term" value="P:protein transport by the Sec complex"/>
    <property type="evidence" value="ECO:0007669"/>
    <property type="project" value="UniProtKB-UniRule"/>
</dbReference>